<dbReference type="Proteomes" id="UP000315003">
    <property type="component" value="Chromosome"/>
</dbReference>
<keyword evidence="6" id="KW-1185">Reference proteome</keyword>
<organism evidence="5 6">
    <name type="scientific">Stieleria bergensis</name>
    <dbReference type="NCBI Taxonomy" id="2528025"/>
    <lineage>
        <taxon>Bacteria</taxon>
        <taxon>Pseudomonadati</taxon>
        <taxon>Planctomycetota</taxon>
        <taxon>Planctomycetia</taxon>
        <taxon>Pirellulales</taxon>
        <taxon>Pirellulaceae</taxon>
        <taxon>Stieleria</taxon>
    </lineage>
</organism>
<feature type="domain" description="KOW" evidence="4">
    <location>
        <begin position="130"/>
        <end position="157"/>
    </location>
</feature>
<evidence type="ECO:0000256" key="3">
    <source>
        <dbReference type="ARBA" id="ARBA00023163"/>
    </source>
</evidence>
<accession>A0A517SSP7</accession>
<dbReference type="GO" id="GO:0031564">
    <property type="term" value="P:transcription antitermination"/>
    <property type="evidence" value="ECO:0007669"/>
    <property type="project" value="UniProtKB-KW"/>
</dbReference>
<name>A0A517SSP7_9BACT</name>
<dbReference type="OrthoDB" id="275381at2"/>
<sequence length="190" mass="21796">MPILAQEPDQFPEGMLDDPEVESQSWWLMRTKSRQEKQLMRILRAVGVSHYAPQITQRYRSPSGRVRTSYVPLFGNYVFVCGDNEARYEAVCTGYVIKHEEVIQVERLVADLRQIRDLIQFGAPLSVEERLEPGQRVRVKNGSFAGYEGEVLRRDQETRLIVSVHFMDHGVSVKLDDCQLEPIGSETVAE</sequence>
<dbReference type="Gene3D" id="3.30.70.940">
    <property type="entry name" value="NusG, N-terminal domain"/>
    <property type="match status" value="1"/>
</dbReference>
<proteinExistence type="predicted"/>
<dbReference type="InterPro" id="IPR036735">
    <property type="entry name" value="NGN_dom_sf"/>
</dbReference>
<dbReference type="InterPro" id="IPR006645">
    <property type="entry name" value="NGN-like_dom"/>
</dbReference>
<dbReference type="InterPro" id="IPR043425">
    <property type="entry name" value="NusG-like"/>
</dbReference>
<gene>
    <name evidence="5" type="ORF">SV7mr_16590</name>
</gene>
<keyword evidence="3" id="KW-0804">Transcription</keyword>
<evidence type="ECO:0000313" key="5">
    <source>
        <dbReference type="EMBL" id="QDT59152.1"/>
    </source>
</evidence>
<protein>
    <submittedName>
        <fullName evidence="5">Transcriptional activator RfaH</fullName>
    </submittedName>
</protein>
<dbReference type="GO" id="GO:0005829">
    <property type="term" value="C:cytosol"/>
    <property type="evidence" value="ECO:0007669"/>
    <property type="project" value="TreeGrafter"/>
</dbReference>
<dbReference type="GO" id="GO:0006354">
    <property type="term" value="P:DNA-templated transcription elongation"/>
    <property type="evidence" value="ECO:0007669"/>
    <property type="project" value="InterPro"/>
</dbReference>
<dbReference type="InterPro" id="IPR005824">
    <property type="entry name" value="KOW"/>
</dbReference>
<keyword evidence="2" id="KW-0805">Transcription regulation</keyword>
<dbReference type="SUPFAM" id="SSF82679">
    <property type="entry name" value="N-utilization substance G protein NusG, N-terminal domain"/>
    <property type="match status" value="1"/>
</dbReference>
<evidence type="ECO:0000256" key="1">
    <source>
        <dbReference type="ARBA" id="ARBA00022814"/>
    </source>
</evidence>
<dbReference type="SMART" id="SM00739">
    <property type="entry name" value="KOW"/>
    <property type="match status" value="1"/>
</dbReference>
<keyword evidence="1" id="KW-0889">Transcription antitermination</keyword>
<dbReference type="CDD" id="cd09895">
    <property type="entry name" value="NGN_SP_UpxY"/>
    <property type="match status" value="1"/>
</dbReference>
<evidence type="ECO:0000313" key="6">
    <source>
        <dbReference type="Proteomes" id="UP000315003"/>
    </source>
</evidence>
<dbReference type="RefSeq" id="WP_145270831.1">
    <property type="nucleotide sequence ID" value="NZ_CP036272.1"/>
</dbReference>
<evidence type="ECO:0000259" key="4">
    <source>
        <dbReference type="SMART" id="SM00739"/>
    </source>
</evidence>
<dbReference type="SUPFAM" id="SSF50104">
    <property type="entry name" value="Translation proteins SH3-like domain"/>
    <property type="match status" value="1"/>
</dbReference>
<dbReference type="Pfam" id="PF02357">
    <property type="entry name" value="NusG"/>
    <property type="match status" value="1"/>
</dbReference>
<dbReference type="InterPro" id="IPR008991">
    <property type="entry name" value="Translation_prot_SH3-like_sf"/>
</dbReference>
<evidence type="ECO:0000256" key="2">
    <source>
        <dbReference type="ARBA" id="ARBA00023015"/>
    </source>
</evidence>
<dbReference type="EMBL" id="CP036272">
    <property type="protein sequence ID" value="QDT59152.1"/>
    <property type="molecule type" value="Genomic_DNA"/>
</dbReference>
<dbReference type="Pfam" id="PF00467">
    <property type="entry name" value="KOW"/>
    <property type="match status" value="1"/>
</dbReference>
<dbReference type="AlphaFoldDB" id="A0A517SSP7"/>
<dbReference type="PANTHER" id="PTHR30265">
    <property type="entry name" value="RHO-INTERACTING TRANSCRIPTION TERMINATION FACTOR NUSG"/>
    <property type="match status" value="1"/>
</dbReference>
<reference evidence="5 6" key="1">
    <citation type="submission" date="2019-02" db="EMBL/GenBank/DDBJ databases">
        <title>Deep-cultivation of Planctomycetes and their phenomic and genomic characterization uncovers novel biology.</title>
        <authorList>
            <person name="Wiegand S."/>
            <person name="Jogler M."/>
            <person name="Boedeker C."/>
            <person name="Pinto D."/>
            <person name="Vollmers J."/>
            <person name="Rivas-Marin E."/>
            <person name="Kohn T."/>
            <person name="Peeters S.H."/>
            <person name="Heuer A."/>
            <person name="Rast P."/>
            <person name="Oberbeckmann S."/>
            <person name="Bunk B."/>
            <person name="Jeske O."/>
            <person name="Meyerdierks A."/>
            <person name="Storesund J.E."/>
            <person name="Kallscheuer N."/>
            <person name="Luecker S."/>
            <person name="Lage O.M."/>
            <person name="Pohl T."/>
            <person name="Merkel B.J."/>
            <person name="Hornburger P."/>
            <person name="Mueller R.-W."/>
            <person name="Bruemmer F."/>
            <person name="Labrenz M."/>
            <person name="Spormann A.M."/>
            <person name="Op den Camp H."/>
            <person name="Overmann J."/>
            <person name="Amann R."/>
            <person name="Jetten M.S.M."/>
            <person name="Mascher T."/>
            <person name="Medema M.H."/>
            <person name="Devos D.P."/>
            <person name="Kaster A.-K."/>
            <person name="Ovreas L."/>
            <person name="Rohde M."/>
            <person name="Galperin M.Y."/>
            <person name="Jogler C."/>
        </authorList>
    </citation>
    <scope>NUCLEOTIDE SEQUENCE [LARGE SCALE GENOMIC DNA]</scope>
    <source>
        <strain evidence="5 6">SV_7m_r</strain>
    </source>
</reference>
<dbReference type="PANTHER" id="PTHR30265:SF2">
    <property type="entry name" value="TRANSCRIPTION TERMINATION_ANTITERMINATION PROTEIN NUSG"/>
    <property type="match status" value="1"/>
</dbReference>
<dbReference type="CDD" id="cd06091">
    <property type="entry name" value="KOW_NusG"/>
    <property type="match status" value="1"/>
</dbReference>